<accession>A0A8T0QSQ2</accession>
<sequence>MRFGMVPKKGPARDLRHAIRLGRDYGMVQGCCSVVSWWKVRRGPRQQTAPRPVAIGVKGEQQTERTSWDTDGATC</sequence>
<reference evidence="1" key="1">
    <citation type="submission" date="2020-05" db="EMBL/GenBank/DDBJ databases">
        <title>WGS assembly of Panicum virgatum.</title>
        <authorList>
            <person name="Lovell J.T."/>
            <person name="Jenkins J."/>
            <person name="Shu S."/>
            <person name="Juenger T.E."/>
            <person name="Schmutz J."/>
        </authorList>
    </citation>
    <scope>NUCLEOTIDE SEQUENCE</scope>
    <source>
        <strain evidence="1">AP13</strain>
    </source>
</reference>
<name>A0A8T0QSQ2_PANVG</name>
<dbReference type="Proteomes" id="UP000823388">
    <property type="component" value="Chromosome 6N"/>
</dbReference>
<keyword evidence="2" id="KW-1185">Reference proteome</keyword>
<dbReference type="EMBL" id="CM029048">
    <property type="protein sequence ID" value="KAG2576134.1"/>
    <property type="molecule type" value="Genomic_DNA"/>
</dbReference>
<comment type="caution">
    <text evidence="1">The sequence shown here is derived from an EMBL/GenBank/DDBJ whole genome shotgun (WGS) entry which is preliminary data.</text>
</comment>
<evidence type="ECO:0000313" key="2">
    <source>
        <dbReference type="Proteomes" id="UP000823388"/>
    </source>
</evidence>
<gene>
    <name evidence="1" type="ORF">PVAP13_6NG008300</name>
</gene>
<organism evidence="1 2">
    <name type="scientific">Panicum virgatum</name>
    <name type="common">Blackwell switchgrass</name>
    <dbReference type="NCBI Taxonomy" id="38727"/>
    <lineage>
        <taxon>Eukaryota</taxon>
        <taxon>Viridiplantae</taxon>
        <taxon>Streptophyta</taxon>
        <taxon>Embryophyta</taxon>
        <taxon>Tracheophyta</taxon>
        <taxon>Spermatophyta</taxon>
        <taxon>Magnoliopsida</taxon>
        <taxon>Liliopsida</taxon>
        <taxon>Poales</taxon>
        <taxon>Poaceae</taxon>
        <taxon>PACMAD clade</taxon>
        <taxon>Panicoideae</taxon>
        <taxon>Panicodae</taxon>
        <taxon>Paniceae</taxon>
        <taxon>Panicinae</taxon>
        <taxon>Panicum</taxon>
        <taxon>Panicum sect. Hiantes</taxon>
    </lineage>
</organism>
<proteinExistence type="predicted"/>
<dbReference type="AlphaFoldDB" id="A0A8T0QSQ2"/>
<protein>
    <submittedName>
        <fullName evidence="1">Uncharacterized protein</fullName>
    </submittedName>
</protein>
<evidence type="ECO:0000313" key="1">
    <source>
        <dbReference type="EMBL" id="KAG2576134.1"/>
    </source>
</evidence>